<sequence length="87" mass="10104">FGRVLWDWNKKRIDPIGQSLEEMAACIDLISPMLYPSHYVEQYYKDNPCQLVMDALSAGKDRVSTPLRPFLQVFDRAIPYGMSLETY</sequence>
<evidence type="ECO:0000313" key="2">
    <source>
        <dbReference type="EMBL" id="GAI70856.1"/>
    </source>
</evidence>
<dbReference type="EMBL" id="BARV01044314">
    <property type="protein sequence ID" value="GAI70856.1"/>
    <property type="molecule type" value="Genomic_DNA"/>
</dbReference>
<feature type="non-terminal residue" evidence="2">
    <location>
        <position position="87"/>
    </location>
</feature>
<feature type="domain" description="DUF4015" evidence="1">
    <location>
        <begin position="11"/>
        <end position="77"/>
    </location>
</feature>
<accession>X1RV85</accession>
<feature type="non-terminal residue" evidence="2">
    <location>
        <position position="1"/>
    </location>
</feature>
<comment type="caution">
    <text evidence="2">The sequence shown here is derived from an EMBL/GenBank/DDBJ whole genome shotgun (WGS) entry which is preliminary data.</text>
</comment>
<reference evidence="2" key="1">
    <citation type="journal article" date="2014" name="Front. Microbiol.">
        <title>High frequency of phylogenetically diverse reductive dehalogenase-homologous genes in deep subseafloor sedimentary metagenomes.</title>
        <authorList>
            <person name="Kawai M."/>
            <person name="Futagami T."/>
            <person name="Toyoda A."/>
            <person name="Takaki Y."/>
            <person name="Nishi S."/>
            <person name="Hori S."/>
            <person name="Arai W."/>
            <person name="Tsubouchi T."/>
            <person name="Morono Y."/>
            <person name="Uchiyama I."/>
            <person name="Ito T."/>
            <person name="Fujiyama A."/>
            <person name="Inagaki F."/>
            <person name="Takami H."/>
        </authorList>
    </citation>
    <scope>NUCLEOTIDE SEQUENCE</scope>
    <source>
        <strain evidence="2">Expedition CK06-06</strain>
    </source>
</reference>
<dbReference type="Pfam" id="PF13200">
    <property type="entry name" value="DUF4015"/>
    <property type="match status" value="1"/>
</dbReference>
<name>X1RV85_9ZZZZ</name>
<proteinExistence type="predicted"/>
<protein>
    <recommendedName>
        <fullName evidence="1">DUF4015 domain-containing protein</fullName>
    </recommendedName>
</protein>
<dbReference type="InterPro" id="IPR025275">
    <property type="entry name" value="DUF4015"/>
</dbReference>
<gene>
    <name evidence="2" type="ORF">S06H3_65661</name>
</gene>
<evidence type="ECO:0000259" key="1">
    <source>
        <dbReference type="Pfam" id="PF13200"/>
    </source>
</evidence>
<organism evidence="2">
    <name type="scientific">marine sediment metagenome</name>
    <dbReference type="NCBI Taxonomy" id="412755"/>
    <lineage>
        <taxon>unclassified sequences</taxon>
        <taxon>metagenomes</taxon>
        <taxon>ecological metagenomes</taxon>
    </lineage>
</organism>
<dbReference type="AlphaFoldDB" id="X1RV85"/>